<protein>
    <submittedName>
        <fullName evidence="1">Putative ovule protein</fullName>
    </submittedName>
</protein>
<sequence length="72" mass="8453">MMAALVSTLKSCYQLLLKNGTNKMRRSLRRSFRKQKLAFGWIATGEACLTQTKLQKKERFSFVQQDFYVKKT</sequence>
<dbReference type="AlphaFoldDB" id="A0A0V0I7C2"/>
<reference evidence="1" key="1">
    <citation type="submission" date="2015-12" db="EMBL/GenBank/DDBJ databases">
        <title>Gene expression during late stages of embryo sac development: a critical building block for successful pollen-pistil interactions.</title>
        <authorList>
            <person name="Liu Y."/>
            <person name="Joly V."/>
            <person name="Sabar M."/>
            <person name="Matton D.P."/>
        </authorList>
    </citation>
    <scope>NUCLEOTIDE SEQUENCE</scope>
</reference>
<dbReference type="EMBL" id="GEDG01010003">
    <property type="protein sequence ID" value="JAP28557.1"/>
    <property type="molecule type" value="Transcribed_RNA"/>
</dbReference>
<evidence type="ECO:0000313" key="1">
    <source>
        <dbReference type="EMBL" id="JAP28557.1"/>
    </source>
</evidence>
<accession>A0A0V0I7C2</accession>
<name>A0A0V0I7C2_SOLCH</name>
<proteinExistence type="predicted"/>
<organism evidence="1">
    <name type="scientific">Solanum chacoense</name>
    <name type="common">Chaco potato</name>
    <dbReference type="NCBI Taxonomy" id="4108"/>
    <lineage>
        <taxon>Eukaryota</taxon>
        <taxon>Viridiplantae</taxon>
        <taxon>Streptophyta</taxon>
        <taxon>Embryophyta</taxon>
        <taxon>Tracheophyta</taxon>
        <taxon>Spermatophyta</taxon>
        <taxon>Magnoliopsida</taxon>
        <taxon>eudicotyledons</taxon>
        <taxon>Gunneridae</taxon>
        <taxon>Pentapetalae</taxon>
        <taxon>asterids</taxon>
        <taxon>lamiids</taxon>
        <taxon>Solanales</taxon>
        <taxon>Solanaceae</taxon>
        <taxon>Solanoideae</taxon>
        <taxon>Solaneae</taxon>
        <taxon>Solanum</taxon>
    </lineage>
</organism>